<name>A0AAV0VWZ6_9HEMI</name>
<proteinExistence type="predicted"/>
<evidence type="ECO:0000259" key="2">
    <source>
        <dbReference type="Pfam" id="PF00013"/>
    </source>
</evidence>
<dbReference type="InterPro" id="IPR036612">
    <property type="entry name" value="KH_dom_type_1_sf"/>
</dbReference>
<evidence type="ECO:0000256" key="1">
    <source>
        <dbReference type="PROSITE-ProRule" id="PRU00117"/>
    </source>
</evidence>
<dbReference type="PROSITE" id="PS50084">
    <property type="entry name" value="KH_TYPE_1"/>
    <property type="match status" value="1"/>
</dbReference>
<protein>
    <recommendedName>
        <fullName evidence="2">K Homology domain-containing protein</fullName>
    </recommendedName>
</protein>
<reference evidence="3 4" key="1">
    <citation type="submission" date="2023-01" db="EMBL/GenBank/DDBJ databases">
        <authorList>
            <person name="Whitehead M."/>
        </authorList>
    </citation>
    <scope>NUCLEOTIDE SEQUENCE [LARGE SCALE GENOMIC DNA]</scope>
</reference>
<dbReference type="AlphaFoldDB" id="A0AAV0VWZ6"/>
<dbReference type="Proteomes" id="UP001160148">
    <property type="component" value="Unassembled WGS sequence"/>
</dbReference>
<keyword evidence="4" id="KW-1185">Reference proteome</keyword>
<keyword evidence="1" id="KW-0694">RNA-binding</keyword>
<dbReference type="Gene3D" id="3.30.1370.10">
    <property type="entry name" value="K Homology domain, type 1"/>
    <property type="match status" value="1"/>
</dbReference>
<dbReference type="GO" id="GO:0010468">
    <property type="term" value="P:regulation of gene expression"/>
    <property type="evidence" value="ECO:0007669"/>
    <property type="project" value="UniProtKB-ARBA"/>
</dbReference>
<comment type="caution">
    <text evidence="3">The sequence shown here is derived from an EMBL/GenBank/DDBJ whole genome shotgun (WGS) entry which is preliminary data.</text>
</comment>
<dbReference type="InterPro" id="IPR004088">
    <property type="entry name" value="KH_dom_type_1"/>
</dbReference>
<feature type="domain" description="K Homology" evidence="2">
    <location>
        <begin position="1"/>
        <end position="44"/>
    </location>
</feature>
<dbReference type="GO" id="GO:0003723">
    <property type="term" value="F:RNA binding"/>
    <property type="evidence" value="ECO:0007669"/>
    <property type="project" value="UniProtKB-UniRule"/>
</dbReference>
<dbReference type="Pfam" id="PF00013">
    <property type="entry name" value="KH_1"/>
    <property type="match status" value="1"/>
</dbReference>
<accession>A0AAV0VWZ6</accession>
<gene>
    <name evidence="3" type="ORF">MEUPH1_LOCUS5522</name>
</gene>
<dbReference type="SUPFAM" id="SSF54791">
    <property type="entry name" value="Eukaryotic type KH-domain (KH-domain type I)"/>
    <property type="match status" value="1"/>
</dbReference>
<evidence type="ECO:0000313" key="3">
    <source>
        <dbReference type="EMBL" id="CAI6348893.1"/>
    </source>
</evidence>
<organism evidence="3 4">
    <name type="scientific">Macrosiphum euphorbiae</name>
    <name type="common">potato aphid</name>
    <dbReference type="NCBI Taxonomy" id="13131"/>
    <lineage>
        <taxon>Eukaryota</taxon>
        <taxon>Metazoa</taxon>
        <taxon>Ecdysozoa</taxon>
        <taxon>Arthropoda</taxon>
        <taxon>Hexapoda</taxon>
        <taxon>Insecta</taxon>
        <taxon>Pterygota</taxon>
        <taxon>Neoptera</taxon>
        <taxon>Paraneoptera</taxon>
        <taxon>Hemiptera</taxon>
        <taxon>Sternorrhyncha</taxon>
        <taxon>Aphidomorpha</taxon>
        <taxon>Aphidoidea</taxon>
        <taxon>Aphididae</taxon>
        <taxon>Macrosiphini</taxon>
        <taxon>Macrosiphum</taxon>
    </lineage>
</organism>
<evidence type="ECO:0000313" key="4">
    <source>
        <dbReference type="Proteomes" id="UP001160148"/>
    </source>
</evidence>
<sequence length="66" mass="7458">MVGIVIGLCGSTIKEIMEQTSVKINVKEIFENLEKAITICDTTENYTTVCRKILEVVQQKAIYILH</sequence>
<dbReference type="EMBL" id="CARXXK010000001">
    <property type="protein sequence ID" value="CAI6348893.1"/>
    <property type="molecule type" value="Genomic_DNA"/>
</dbReference>